<feature type="active site" description="Nucleophile" evidence="9">
    <location>
        <position position="244"/>
    </location>
</feature>
<comment type="similarity">
    <text evidence="2">Belongs to the YkuD family.</text>
</comment>
<gene>
    <name evidence="12" type="ORF">U7230_14110</name>
</gene>
<feature type="domain" description="L,D-TPase catalytic" evidence="11">
    <location>
        <begin position="160"/>
        <end position="268"/>
    </location>
</feature>
<evidence type="ECO:0000256" key="8">
    <source>
        <dbReference type="ARBA" id="ARBA00023316"/>
    </source>
</evidence>
<protein>
    <submittedName>
        <fullName evidence="12">Peptidoglycan-binding protein</fullName>
    </submittedName>
</protein>
<dbReference type="CDD" id="cd16913">
    <property type="entry name" value="YkuD_like"/>
    <property type="match status" value="1"/>
</dbReference>
<organism evidence="12 13">
    <name type="scientific">Carboxydichorda subterranea</name>
    <dbReference type="NCBI Taxonomy" id="3109565"/>
    <lineage>
        <taxon>Bacteria</taxon>
        <taxon>Bacillati</taxon>
        <taxon>Bacillota</taxon>
        <taxon>Limnochordia</taxon>
        <taxon>Limnochordales</taxon>
        <taxon>Geochordaceae</taxon>
        <taxon>Carboxydichorda</taxon>
    </lineage>
</organism>
<keyword evidence="4" id="KW-0808">Transferase</keyword>
<feature type="signal peptide" evidence="10">
    <location>
        <begin position="1"/>
        <end position="40"/>
    </location>
</feature>
<proteinExistence type="inferred from homology"/>
<keyword evidence="13" id="KW-1185">Reference proteome</keyword>
<dbReference type="PANTHER" id="PTHR30582">
    <property type="entry name" value="L,D-TRANSPEPTIDASE"/>
    <property type="match status" value="1"/>
</dbReference>
<accession>A0ABZ1BWY3</accession>
<keyword evidence="6 9" id="KW-0133">Cell shape</keyword>
<dbReference type="SUPFAM" id="SSF141523">
    <property type="entry name" value="L,D-transpeptidase catalytic domain-like"/>
    <property type="match status" value="1"/>
</dbReference>
<dbReference type="PANTHER" id="PTHR30582:SF24">
    <property type="entry name" value="L,D-TRANSPEPTIDASE ERFK_SRFK-RELATED"/>
    <property type="match status" value="1"/>
</dbReference>
<dbReference type="RefSeq" id="WP_324716470.1">
    <property type="nucleotide sequence ID" value="NZ_CP141615.1"/>
</dbReference>
<dbReference type="Pfam" id="PF01471">
    <property type="entry name" value="PG_binding_1"/>
    <property type="match status" value="2"/>
</dbReference>
<dbReference type="InterPro" id="IPR038063">
    <property type="entry name" value="Transpep_catalytic_dom"/>
</dbReference>
<dbReference type="InterPro" id="IPR036365">
    <property type="entry name" value="PGBD-like_sf"/>
</dbReference>
<evidence type="ECO:0000256" key="2">
    <source>
        <dbReference type="ARBA" id="ARBA00005992"/>
    </source>
</evidence>
<evidence type="ECO:0000313" key="12">
    <source>
        <dbReference type="EMBL" id="WRP17198.1"/>
    </source>
</evidence>
<name>A0ABZ1BWY3_9FIRM</name>
<evidence type="ECO:0000313" key="13">
    <source>
        <dbReference type="Proteomes" id="UP001332192"/>
    </source>
</evidence>
<evidence type="ECO:0000259" key="11">
    <source>
        <dbReference type="PROSITE" id="PS52029"/>
    </source>
</evidence>
<keyword evidence="5" id="KW-0378">Hydrolase</keyword>
<feature type="active site" description="Proton donor/acceptor" evidence="9">
    <location>
        <position position="228"/>
    </location>
</feature>
<dbReference type="EMBL" id="CP141615">
    <property type="protein sequence ID" value="WRP17198.1"/>
    <property type="molecule type" value="Genomic_DNA"/>
</dbReference>
<feature type="chain" id="PRO_5046920935" evidence="10">
    <location>
        <begin position="41"/>
        <end position="347"/>
    </location>
</feature>
<evidence type="ECO:0000256" key="6">
    <source>
        <dbReference type="ARBA" id="ARBA00022960"/>
    </source>
</evidence>
<comment type="pathway">
    <text evidence="1 9">Cell wall biogenesis; peptidoglycan biosynthesis.</text>
</comment>
<dbReference type="SUPFAM" id="SSF47090">
    <property type="entry name" value="PGBD-like"/>
    <property type="match status" value="2"/>
</dbReference>
<keyword evidence="7 9" id="KW-0573">Peptidoglycan synthesis</keyword>
<dbReference type="InterPro" id="IPR002477">
    <property type="entry name" value="Peptidoglycan-bd-like"/>
</dbReference>
<evidence type="ECO:0000256" key="9">
    <source>
        <dbReference type="PROSITE-ProRule" id="PRU01373"/>
    </source>
</evidence>
<keyword evidence="10" id="KW-0732">Signal</keyword>
<dbReference type="Proteomes" id="UP001332192">
    <property type="component" value="Chromosome"/>
</dbReference>
<evidence type="ECO:0000256" key="10">
    <source>
        <dbReference type="SAM" id="SignalP"/>
    </source>
</evidence>
<dbReference type="InterPro" id="IPR050979">
    <property type="entry name" value="LD-transpeptidase"/>
</dbReference>
<dbReference type="Gene3D" id="2.40.440.10">
    <property type="entry name" value="L,D-transpeptidase catalytic domain-like"/>
    <property type="match status" value="1"/>
</dbReference>
<evidence type="ECO:0000256" key="3">
    <source>
        <dbReference type="ARBA" id="ARBA00022676"/>
    </source>
</evidence>
<dbReference type="Gene3D" id="1.10.101.10">
    <property type="entry name" value="PGBD-like superfamily/PGBD"/>
    <property type="match status" value="2"/>
</dbReference>
<reference evidence="12 13" key="1">
    <citation type="journal article" date="2024" name="Front. Microbiol.">
        <title>Novel thermophilic genera Geochorda gen. nov. and Carboxydochorda gen. nov. from the deep terrestrial subsurface reveal the ecophysiological diversity in the class Limnochordia.</title>
        <authorList>
            <person name="Karnachuk O.V."/>
            <person name="Lukina A.P."/>
            <person name="Avakyan M.R."/>
            <person name="Kadnikov V.V."/>
            <person name="Begmatov S."/>
            <person name="Beletsky A.V."/>
            <person name="Vlasova K.G."/>
            <person name="Novikov A.A."/>
            <person name="Shcherbakova V.A."/>
            <person name="Mardanov A.V."/>
            <person name="Ravin N.V."/>
        </authorList>
    </citation>
    <scope>NUCLEOTIDE SEQUENCE [LARGE SCALE GENOMIC DNA]</scope>
    <source>
        <strain evidence="12 13">L945</strain>
    </source>
</reference>
<keyword evidence="3" id="KW-0328">Glycosyltransferase</keyword>
<evidence type="ECO:0000256" key="1">
    <source>
        <dbReference type="ARBA" id="ARBA00004752"/>
    </source>
</evidence>
<dbReference type="InterPro" id="IPR005490">
    <property type="entry name" value="LD_TPept_cat_dom"/>
</dbReference>
<keyword evidence="8 9" id="KW-0961">Cell wall biogenesis/degradation</keyword>
<sequence length="347" mass="37285">MLITGIDRRRILRRIANALAAWACVLLVVLAGGGACAAFAAGGETSTRPMCGEVQVIGAPGHEDAPEAVRELQLGLRLLALFDYPIDGRYDPHTREAVRAFQRKAGIEPTGVAGPETMAALARAFEREARPLMAAQSAAAQEAPGPDDLLPHPGVEPGGYWIVIDTAHLNLTLYKDGKVQGRWPIAVGKFTTMTPVGEWRIVDKGYAEGVFGTRWMGIDIPFGSYGIHGTNRPWSIGTYASAGCIRMFNHDVEHLYDLVPEGTPVTITGVLPSLEWNIALPAGTVDWHVPLLQWALRRHGFDPGRADARLGPGTMRAISEAQRVLGLPPVPAGTPDLFRALGLRTGS</sequence>
<evidence type="ECO:0000256" key="4">
    <source>
        <dbReference type="ARBA" id="ARBA00022679"/>
    </source>
</evidence>
<evidence type="ECO:0000256" key="5">
    <source>
        <dbReference type="ARBA" id="ARBA00022801"/>
    </source>
</evidence>
<dbReference type="InterPro" id="IPR036366">
    <property type="entry name" value="PGBDSf"/>
</dbReference>
<dbReference type="Pfam" id="PF03734">
    <property type="entry name" value="YkuD"/>
    <property type="match status" value="1"/>
</dbReference>
<evidence type="ECO:0000256" key="7">
    <source>
        <dbReference type="ARBA" id="ARBA00022984"/>
    </source>
</evidence>
<dbReference type="PROSITE" id="PS52029">
    <property type="entry name" value="LD_TPASE"/>
    <property type="match status" value="1"/>
</dbReference>